<feature type="region of interest" description="Disordered" evidence="1">
    <location>
        <begin position="60"/>
        <end position="88"/>
    </location>
</feature>
<protein>
    <submittedName>
        <fullName evidence="2">Uncharacterized protein</fullName>
    </submittedName>
</protein>
<accession>A0A8R7TPE6</accession>
<dbReference type="Gramene" id="TuG1812G0200006161.01.T01">
    <property type="protein sequence ID" value="TuG1812G0200006161.01.T01"/>
    <property type="gene ID" value="TuG1812G0200006161.01"/>
</dbReference>
<evidence type="ECO:0000256" key="1">
    <source>
        <dbReference type="SAM" id="MobiDB-lite"/>
    </source>
</evidence>
<organism evidence="2 3">
    <name type="scientific">Triticum urartu</name>
    <name type="common">Red wild einkorn</name>
    <name type="synonym">Crithodium urartu</name>
    <dbReference type="NCBI Taxonomy" id="4572"/>
    <lineage>
        <taxon>Eukaryota</taxon>
        <taxon>Viridiplantae</taxon>
        <taxon>Streptophyta</taxon>
        <taxon>Embryophyta</taxon>
        <taxon>Tracheophyta</taxon>
        <taxon>Spermatophyta</taxon>
        <taxon>Magnoliopsida</taxon>
        <taxon>Liliopsida</taxon>
        <taxon>Poales</taxon>
        <taxon>Poaceae</taxon>
        <taxon>BOP clade</taxon>
        <taxon>Pooideae</taxon>
        <taxon>Triticodae</taxon>
        <taxon>Triticeae</taxon>
        <taxon>Triticinae</taxon>
        <taxon>Triticum</taxon>
    </lineage>
</organism>
<keyword evidence="3" id="KW-1185">Reference proteome</keyword>
<reference evidence="3" key="1">
    <citation type="journal article" date="2013" name="Nature">
        <title>Draft genome of the wheat A-genome progenitor Triticum urartu.</title>
        <authorList>
            <person name="Ling H.Q."/>
            <person name="Zhao S."/>
            <person name="Liu D."/>
            <person name="Wang J."/>
            <person name="Sun H."/>
            <person name="Zhang C."/>
            <person name="Fan H."/>
            <person name="Li D."/>
            <person name="Dong L."/>
            <person name="Tao Y."/>
            <person name="Gao C."/>
            <person name="Wu H."/>
            <person name="Li Y."/>
            <person name="Cui Y."/>
            <person name="Guo X."/>
            <person name="Zheng S."/>
            <person name="Wang B."/>
            <person name="Yu K."/>
            <person name="Liang Q."/>
            <person name="Yang W."/>
            <person name="Lou X."/>
            <person name="Chen J."/>
            <person name="Feng M."/>
            <person name="Jian J."/>
            <person name="Zhang X."/>
            <person name="Luo G."/>
            <person name="Jiang Y."/>
            <person name="Liu J."/>
            <person name="Wang Z."/>
            <person name="Sha Y."/>
            <person name="Zhang B."/>
            <person name="Wu H."/>
            <person name="Tang D."/>
            <person name="Shen Q."/>
            <person name="Xue P."/>
            <person name="Zou S."/>
            <person name="Wang X."/>
            <person name="Liu X."/>
            <person name="Wang F."/>
            <person name="Yang Y."/>
            <person name="An X."/>
            <person name="Dong Z."/>
            <person name="Zhang K."/>
            <person name="Zhang X."/>
            <person name="Luo M.C."/>
            <person name="Dvorak J."/>
            <person name="Tong Y."/>
            <person name="Wang J."/>
            <person name="Yang H."/>
            <person name="Li Z."/>
            <person name="Wang D."/>
            <person name="Zhang A."/>
            <person name="Wang J."/>
        </authorList>
    </citation>
    <scope>NUCLEOTIDE SEQUENCE</scope>
    <source>
        <strain evidence="3">cv. G1812</strain>
    </source>
</reference>
<evidence type="ECO:0000313" key="2">
    <source>
        <dbReference type="EnsemblPlants" id="TuG1812G0200006161.01.T01"/>
    </source>
</evidence>
<reference evidence="2" key="3">
    <citation type="submission" date="2022-06" db="UniProtKB">
        <authorList>
            <consortium name="EnsemblPlants"/>
        </authorList>
    </citation>
    <scope>IDENTIFICATION</scope>
</reference>
<dbReference type="EnsemblPlants" id="TuG1812G0200006161.01.T01">
    <property type="protein sequence ID" value="TuG1812G0200006161.01.T01"/>
    <property type="gene ID" value="TuG1812G0200006161.01"/>
</dbReference>
<name>A0A8R7TPE6_TRIUA</name>
<sequence>MNLRNHAESCMTSLLAMIDCRNANNVNSCNEMIGCAVSKVADFKLRVAGGEISFVNSHDSNTGAVPDVEGKSHVAEAEGPSTSRPVNPNIRKRLGTDLLSSLGAATGVVHARGSAGGNTGQSDVIPDARTLFGPFPSLDSLDLNRRTSLREVGSTSVGIGNVARRLDLNLANDICDFINGTPFVGPMNPMPVDTNLTIGPSPFRKQPAVSRPPPHSRRAICLGGLL</sequence>
<dbReference type="AlphaFoldDB" id="A0A8R7TPE6"/>
<evidence type="ECO:0000313" key="3">
    <source>
        <dbReference type="Proteomes" id="UP000015106"/>
    </source>
</evidence>
<reference evidence="2" key="2">
    <citation type="submission" date="2018-03" db="EMBL/GenBank/DDBJ databases">
        <title>The Triticum urartu genome reveals the dynamic nature of wheat genome evolution.</title>
        <authorList>
            <person name="Ling H."/>
            <person name="Ma B."/>
            <person name="Shi X."/>
            <person name="Liu H."/>
            <person name="Dong L."/>
            <person name="Sun H."/>
            <person name="Cao Y."/>
            <person name="Gao Q."/>
            <person name="Zheng S."/>
            <person name="Li Y."/>
            <person name="Yu Y."/>
            <person name="Du H."/>
            <person name="Qi M."/>
            <person name="Li Y."/>
            <person name="Yu H."/>
            <person name="Cui Y."/>
            <person name="Wang N."/>
            <person name="Chen C."/>
            <person name="Wu H."/>
            <person name="Zhao Y."/>
            <person name="Zhang J."/>
            <person name="Li Y."/>
            <person name="Zhou W."/>
            <person name="Zhang B."/>
            <person name="Hu W."/>
            <person name="Eijk M."/>
            <person name="Tang J."/>
            <person name="Witsenboer H."/>
            <person name="Zhao S."/>
            <person name="Li Z."/>
            <person name="Zhang A."/>
            <person name="Wang D."/>
            <person name="Liang C."/>
        </authorList>
    </citation>
    <scope>NUCLEOTIDE SEQUENCE [LARGE SCALE GENOMIC DNA]</scope>
    <source>
        <strain evidence="2">cv. G1812</strain>
    </source>
</reference>
<proteinExistence type="predicted"/>
<dbReference type="Proteomes" id="UP000015106">
    <property type="component" value="Chromosome 2"/>
</dbReference>